<evidence type="ECO:0000259" key="3">
    <source>
        <dbReference type="PROSITE" id="PS50103"/>
    </source>
</evidence>
<dbReference type="Proteomes" id="UP001480595">
    <property type="component" value="Unassembled WGS sequence"/>
</dbReference>
<keyword evidence="1" id="KW-0862">Zinc</keyword>
<feature type="compositionally biased region" description="Pro residues" evidence="2">
    <location>
        <begin position="238"/>
        <end position="252"/>
    </location>
</feature>
<dbReference type="EMBL" id="JAQQWL010000011">
    <property type="protein sequence ID" value="KAK8048630.1"/>
    <property type="molecule type" value="Genomic_DNA"/>
</dbReference>
<protein>
    <recommendedName>
        <fullName evidence="3">C3H1-type domain-containing protein</fullName>
    </recommendedName>
</protein>
<feature type="zinc finger region" description="C3H1-type" evidence="1">
    <location>
        <begin position="319"/>
        <end position="347"/>
    </location>
</feature>
<dbReference type="Gene3D" id="4.10.1000.10">
    <property type="entry name" value="Zinc finger, CCCH-type"/>
    <property type="match status" value="1"/>
</dbReference>
<feature type="domain" description="C3H1-type" evidence="3">
    <location>
        <begin position="319"/>
        <end position="347"/>
    </location>
</feature>
<organism evidence="4 5">
    <name type="scientific">Apiospora phragmitis</name>
    <dbReference type="NCBI Taxonomy" id="2905665"/>
    <lineage>
        <taxon>Eukaryota</taxon>
        <taxon>Fungi</taxon>
        <taxon>Dikarya</taxon>
        <taxon>Ascomycota</taxon>
        <taxon>Pezizomycotina</taxon>
        <taxon>Sordariomycetes</taxon>
        <taxon>Xylariomycetidae</taxon>
        <taxon>Amphisphaeriales</taxon>
        <taxon>Apiosporaceae</taxon>
        <taxon>Apiospora</taxon>
    </lineage>
</organism>
<evidence type="ECO:0000256" key="2">
    <source>
        <dbReference type="SAM" id="MobiDB-lite"/>
    </source>
</evidence>
<feature type="compositionally biased region" description="Low complexity" evidence="2">
    <location>
        <begin position="292"/>
        <end position="315"/>
    </location>
</feature>
<feature type="region of interest" description="Disordered" evidence="2">
    <location>
        <begin position="1"/>
        <end position="35"/>
    </location>
</feature>
<dbReference type="PROSITE" id="PS50103">
    <property type="entry name" value="ZF_C3H1"/>
    <property type="match status" value="1"/>
</dbReference>
<dbReference type="InterPro" id="IPR000571">
    <property type="entry name" value="Znf_CCCH"/>
</dbReference>
<evidence type="ECO:0000313" key="4">
    <source>
        <dbReference type="EMBL" id="KAK8048630.1"/>
    </source>
</evidence>
<accession>A0ABR1TPP5</accession>
<comment type="caution">
    <text evidence="4">The sequence shown here is derived from an EMBL/GenBank/DDBJ whole genome shotgun (WGS) entry which is preliminary data.</text>
</comment>
<keyword evidence="1" id="KW-0479">Metal-binding</keyword>
<feature type="compositionally biased region" description="Basic residues" evidence="2">
    <location>
        <begin position="204"/>
        <end position="226"/>
    </location>
</feature>
<evidence type="ECO:0000256" key="1">
    <source>
        <dbReference type="PROSITE-ProRule" id="PRU00723"/>
    </source>
</evidence>
<keyword evidence="5" id="KW-1185">Reference proteome</keyword>
<feature type="region of interest" description="Disordered" evidence="2">
    <location>
        <begin position="287"/>
        <end position="315"/>
    </location>
</feature>
<feature type="compositionally biased region" description="Low complexity" evidence="2">
    <location>
        <begin position="177"/>
        <end position="196"/>
    </location>
</feature>
<feature type="compositionally biased region" description="Polar residues" evidence="2">
    <location>
        <begin position="1"/>
        <end position="11"/>
    </location>
</feature>
<feature type="compositionally biased region" description="Basic residues" evidence="2">
    <location>
        <begin position="408"/>
        <end position="419"/>
    </location>
</feature>
<gene>
    <name evidence="4" type="ORF">PG994_010360</name>
</gene>
<feature type="compositionally biased region" description="Polar residues" evidence="2">
    <location>
        <begin position="163"/>
        <end position="176"/>
    </location>
</feature>
<dbReference type="GeneID" id="92094832"/>
<evidence type="ECO:0000313" key="5">
    <source>
        <dbReference type="Proteomes" id="UP001480595"/>
    </source>
</evidence>
<dbReference type="RefSeq" id="XP_066710879.1">
    <property type="nucleotide sequence ID" value="XM_066861769.1"/>
</dbReference>
<sequence length="504" mass="55240">MTTPHLQQLQHRSVHAGGGSPRMLRPPPHRHHAAAPSPLHFLVRPATTKHTASGTVTMPGPMVPLVAVDQLPEWLDIAGVPRELTVEQTMGLQNLGSAGPETAECYELRLHQDRRESKNHARTASSLLMDADTTALDPHDKDLPGSSSSKHCQKKHSDAVTVVNGTSGHHGNMNNNDDSTSSALKSSSDTSYSSSTEPATSNTRGKKTTKKGKEKAAKVSKQRQGRNHQTCCHHSSEPAPPTPPPPTVPVNPYPILRHCFRGEPAPPSHHPASRLLSAMAPASDYLYSPAHPQRQTTTTPTYYNNSNKPQHSSSSSRHQRAIVHCRHWCHHGSCKYGLECRYEHEMPRSHEKLREVGLADWPNWYKAAFSMARDMQTQNSRRKGRQESPLVDDVMTVIESGTHSNGGTRRKGSSHHKARDSRNSIVVANDASSPSTVAYTSSEKRVVVEERLGRLANVESDESDGSSSSAEHVNPEMGMQQTPATKKQDVAEDITTPVEKLVDI</sequence>
<proteinExistence type="predicted"/>
<name>A0ABR1TPP5_9PEZI</name>
<keyword evidence="1" id="KW-0863">Zinc-finger</keyword>
<feature type="compositionally biased region" description="Polar residues" evidence="2">
    <location>
        <begin position="423"/>
        <end position="441"/>
    </location>
</feature>
<feature type="region of interest" description="Disordered" evidence="2">
    <location>
        <begin position="396"/>
        <end position="442"/>
    </location>
</feature>
<feature type="region of interest" description="Disordered" evidence="2">
    <location>
        <begin position="114"/>
        <end position="272"/>
    </location>
</feature>
<feature type="region of interest" description="Disordered" evidence="2">
    <location>
        <begin position="455"/>
        <end position="504"/>
    </location>
</feature>
<reference evidence="4 5" key="1">
    <citation type="submission" date="2023-01" db="EMBL/GenBank/DDBJ databases">
        <title>Analysis of 21 Apiospora genomes using comparative genomics revels a genus with tremendous synthesis potential of carbohydrate active enzymes and secondary metabolites.</title>
        <authorList>
            <person name="Sorensen T."/>
        </authorList>
    </citation>
    <scope>NUCLEOTIDE SEQUENCE [LARGE SCALE GENOMIC DNA]</scope>
    <source>
        <strain evidence="4 5">CBS 135458</strain>
    </source>
</reference>